<dbReference type="PANTHER" id="PTHR12029:SF11">
    <property type="entry name" value="METHYLTRANSFERASE TARBP1-RELATED"/>
    <property type="match status" value="1"/>
</dbReference>
<dbReference type="InterPro" id="IPR045330">
    <property type="entry name" value="TRM3/TARBP1"/>
</dbReference>
<name>A0AAD3DDL2_9CHLO</name>
<feature type="chain" id="PRO_5041939453" evidence="1">
    <location>
        <begin position="30"/>
        <end position="114"/>
    </location>
</feature>
<dbReference type="PANTHER" id="PTHR12029">
    <property type="entry name" value="RNA METHYLTRANSFERASE"/>
    <property type="match status" value="1"/>
</dbReference>
<protein>
    <submittedName>
        <fullName evidence="2">Uncharacterized protein</fullName>
    </submittedName>
</protein>
<keyword evidence="3" id="KW-1185">Reference proteome</keyword>
<reference evidence="2 3" key="1">
    <citation type="journal article" date="2021" name="Sci. Rep.">
        <title>Genome sequencing of the multicellular alga Astrephomene provides insights into convergent evolution of germ-soma differentiation.</title>
        <authorList>
            <person name="Yamashita S."/>
            <person name="Yamamoto K."/>
            <person name="Matsuzaki R."/>
            <person name="Suzuki S."/>
            <person name="Yamaguchi H."/>
            <person name="Hirooka S."/>
            <person name="Minakuchi Y."/>
            <person name="Miyagishima S."/>
            <person name="Kawachi M."/>
            <person name="Toyoda A."/>
            <person name="Nozaki H."/>
        </authorList>
    </citation>
    <scope>NUCLEOTIDE SEQUENCE [LARGE SCALE GENOMIC DNA]</scope>
    <source>
        <strain evidence="2 3">NIES-4017</strain>
    </source>
</reference>
<organism evidence="2 3">
    <name type="scientific">Astrephomene gubernaculifera</name>
    <dbReference type="NCBI Taxonomy" id="47775"/>
    <lineage>
        <taxon>Eukaryota</taxon>
        <taxon>Viridiplantae</taxon>
        <taxon>Chlorophyta</taxon>
        <taxon>core chlorophytes</taxon>
        <taxon>Chlorophyceae</taxon>
        <taxon>CS clade</taxon>
        <taxon>Chlamydomonadales</taxon>
        <taxon>Astrephomenaceae</taxon>
        <taxon>Astrephomene</taxon>
    </lineage>
</organism>
<feature type="signal peptide" evidence="1">
    <location>
        <begin position="1"/>
        <end position="29"/>
    </location>
</feature>
<evidence type="ECO:0000313" key="3">
    <source>
        <dbReference type="Proteomes" id="UP001054857"/>
    </source>
</evidence>
<dbReference type="EMBL" id="BMAR01000001">
    <property type="protein sequence ID" value="GFR39881.1"/>
    <property type="molecule type" value="Genomic_DNA"/>
</dbReference>
<dbReference type="AlphaFoldDB" id="A0AAD3DDL2"/>
<dbReference type="GO" id="GO:0030488">
    <property type="term" value="P:tRNA methylation"/>
    <property type="evidence" value="ECO:0007669"/>
    <property type="project" value="TreeGrafter"/>
</dbReference>
<comment type="caution">
    <text evidence="2">The sequence shown here is derived from an EMBL/GenBank/DDBJ whole genome shotgun (WGS) entry which is preliminary data.</text>
</comment>
<dbReference type="GO" id="GO:0016423">
    <property type="term" value="F:tRNA (guanine) methyltransferase activity"/>
    <property type="evidence" value="ECO:0007669"/>
    <property type="project" value="TreeGrafter"/>
</dbReference>
<feature type="non-terminal residue" evidence="2">
    <location>
        <position position="1"/>
    </location>
</feature>
<feature type="non-terminal residue" evidence="2">
    <location>
        <position position="114"/>
    </location>
</feature>
<evidence type="ECO:0000256" key="1">
    <source>
        <dbReference type="SAM" id="SignalP"/>
    </source>
</evidence>
<dbReference type="Proteomes" id="UP001054857">
    <property type="component" value="Unassembled WGS sequence"/>
</dbReference>
<evidence type="ECO:0000313" key="2">
    <source>
        <dbReference type="EMBL" id="GFR39881.1"/>
    </source>
</evidence>
<accession>A0AAD3DDL2</accession>
<sequence length="114" mass="12825">VLLHAPPAVQALQLRPLLLALSPWLMCHGHAVRTYAQLVMWTLLQRFPPEERVWGNSIADLSYLRQMLEFMRTNVDLVRLRKNIGDPILEWYPAGLAHPARVFASGAEGVCLAG</sequence>
<keyword evidence="1" id="KW-0732">Signal</keyword>
<proteinExistence type="predicted"/>
<gene>
    <name evidence="2" type="ORF">Agub_g385</name>
</gene>